<sequence length="270" mass="28586">MEAVDTGTIASAIVLGIVEGLTEFIPVSSTGHILLLGELIDFHSTGKTFEVLIQLGAICALLAVYTARLTQIVFATPYDPAARRFIAGILLAFLPAAVAGVLLHSFIKEVLFETPSLICTTLIVGGIALLYIDRKALTPRFHDATQFPLWLAFAIGCCQMLALVPGVSRSGATIGGALLLGADKRAAAEFSFFLALPTMTGAFAYDLYANRDALSMNDALIIAVGFVAAFVAAVIVVRGLLDFVSRHGFTPFAWWRIAVGVIGLAALHFG</sequence>
<comment type="miscellaneous">
    <text evidence="14">Bacitracin is thought to be involved in the inhibition of peptidoglycan synthesis by sequestering undecaprenyl diphosphate, thereby reducing the pool of lipid carrier available.</text>
</comment>
<dbReference type="HAMAP" id="MF_01006">
    <property type="entry name" value="Undec_diphosphatase"/>
    <property type="match status" value="1"/>
</dbReference>
<feature type="transmembrane region" description="Helical" evidence="14">
    <location>
        <begin position="220"/>
        <end position="241"/>
    </location>
</feature>
<dbReference type="EC" id="3.6.1.27" evidence="3 14"/>
<dbReference type="NCBIfam" id="NF001390">
    <property type="entry name" value="PRK00281.1-4"/>
    <property type="match status" value="1"/>
</dbReference>
<keyword evidence="16" id="KW-1185">Reference proteome</keyword>
<comment type="function">
    <text evidence="14">Catalyzes the dephosphorylation of undecaprenyl diphosphate (UPP). Confers resistance to bacitracin.</text>
</comment>
<feature type="transmembrane region" description="Helical" evidence="14">
    <location>
        <begin position="187"/>
        <end position="208"/>
    </location>
</feature>
<gene>
    <name evidence="14" type="primary">uppP</name>
    <name evidence="15" type="ORF">JCR33_15655</name>
</gene>
<keyword evidence="8 14" id="KW-1133">Transmembrane helix</keyword>
<dbReference type="NCBIfam" id="NF001389">
    <property type="entry name" value="PRK00281.1-2"/>
    <property type="match status" value="1"/>
</dbReference>
<dbReference type="GO" id="GO:0005886">
    <property type="term" value="C:plasma membrane"/>
    <property type="evidence" value="ECO:0007669"/>
    <property type="project" value="UniProtKB-SubCell"/>
</dbReference>
<dbReference type="GO" id="GO:0071555">
    <property type="term" value="P:cell wall organization"/>
    <property type="evidence" value="ECO:0007669"/>
    <property type="project" value="UniProtKB-KW"/>
</dbReference>
<keyword evidence="9 14" id="KW-0472">Membrane</keyword>
<feature type="transmembrane region" description="Helical" evidence="14">
    <location>
        <begin position="144"/>
        <end position="167"/>
    </location>
</feature>
<dbReference type="Proteomes" id="UP000609531">
    <property type="component" value="Unassembled WGS sequence"/>
</dbReference>
<comment type="catalytic activity">
    <reaction evidence="13 14">
        <text>di-trans,octa-cis-undecaprenyl diphosphate + H2O = di-trans,octa-cis-undecaprenyl phosphate + phosphate + H(+)</text>
        <dbReference type="Rhea" id="RHEA:28094"/>
        <dbReference type="ChEBI" id="CHEBI:15377"/>
        <dbReference type="ChEBI" id="CHEBI:15378"/>
        <dbReference type="ChEBI" id="CHEBI:43474"/>
        <dbReference type="ChEBI" id="CHEBI:58405"/>
        <dbReference type="ChEBI" id="CHEBI:60392"/>
        <dbReference type="EC" id="3.6.1.27"/>
    </reaction>
</comment>
<dbReference type="RefSeq" id="WP_198883047.1">
    <property type="nucleotide sequence ID" value="NZ_JAEKJA010000013.1"/>
</dbReference>
<keyword evidence="14" id="KW-0573">Peptidoglycan synthesis</keyword>
<dbReference type="Pfam" id="PF02673">
    <property type="entry name" value="BacA"/>
    <property type="match status" value="1"/>
</dbReference>
<evidence type="ECO:0000256" key="10">
    <source>
        <dbReference type="ARBA" id="ARBA00023251"/>
    </source>
</evidence>
<keyword evidence="14" id="KW-0133">Cell shape</keyword>
<name>A0A934IRY8_9HYPH</name>
<evidence type="ECO:0000313" key="16">
    <source>
        <dbReference type="Proteomes" id="UP000609531"/>
    </source>
</evidence>
<feature type="transmembrane region" description="Helical" evidence="14">
    <location>
        <begin position="51"/>
        <end position="73"/>
    </location>
</feature>
<dbReference type="GO" id="GO:0009252">
    <property type="term" value="P:peptidoglycan biosynthetic process"/>
    <property type="evidence" value="ECO:0007669"/>
    <property type="project" value="UniProtKB-KW"/>
</dbReference>
<keyword evidence="7 14" id="KW-0378">Hydrolase</keyword>
<evidence type="ECO:0000256" key="5">
    <source>
        <dbReference type="ARBA" id="ARBA00022475"/>
    </source>
</evidence>
<keyword evidence="6 14" id="KW-0812">Transmembrane</keyword>
<evidence type="ECO:0000256" key="4">
    <source>
        <dbReference type="ARBA" id="ARBA00021581"/>
    </source>
</evidence>
<dbReference type="AlphaFoldDB" id="A0A934IRY8"/>
<comment type="subcellular location">
    <subcellularLocation>
        <location evidence="1 14">Cell membrane</location>
        <topology evidence="1 14">Multi-pass membrane protein</topology>
    </subcellularLocation>
</comment>
<feature type="transmembrane region" description="Helical" evidence="14">
    <location>
        <begin position="253"/>
        <end position="269"/>
    </location>
</feature>
<dbReference type="GO" id="GO:0046677">
    <property type="term" value="P:response to antibiotic"/>
    <property type="evidence" value="ECO:0007669"/>
    <property type="project" value="UniProtKB-UniRule"/>
</dbReference>
<dbReference type="EMBL" id="JAEKJA010000013">
    <property type="protein sequence ID" value="MBJ3777142.1"/>
    <property type="molecule type" value="Genomic_DNA"/>
</dbReference>
<evidence type="ECO:0000313" key="15">
    <source>
        <dbReference type="EMBL" id="MBJ3777142.1"/>
    </source>
</evidence>
<evidence type="ECO:0000256" key="9">
    <source>
        <dbReference type="ARBA" id="ARBA00023136"/>
    </source>
</evidence>
<keyword evidence="5 14" id="KW-1003">Cell membrane</keyword>
<dbReference type="PANTHER" id="PTHR30622">
    <property type="entry name" value="UNDECAPRENYL-DIPHOSPHATASE"/>
    <property type="match status" value="1"/>
</dbReference>
<evidence type="ECO:0000256" key="2">
    <source>
        <dbReference type="ARBA" id="ARBA00010621"/>
    </source>
</evidence>
<keyword evidence="10 14" id="KW-0046">Antibiotic resistance</keyword>
<feature type="transmembrane region" description="Helical" evidence="14">
    <location>
        <begin position="85"/>
        <end position="107"/>
    </location>
</feature>
<keyword evidence="14" id="KW-0961">Cell wall biogenesis/degradation</keyword>
<dbReference type="GO" id="GO:0008360">
    <property type="term" value="P:regulation of cell shape"/>
    <property type="evidence" value="ECO:0007669"/>
    <property type="project" value="UniProtKB-KW"/>
</dbReference>
<evidence type="ECO:0000256" key="11">
    <source>
        <dbReference type="ARBA" id="ARBA00032707"/>
    </source>
</evidence>
<evidence type="ECO:0000256" key="3">
    <source>
        <dbReference type="ARBA" id="ARBA00012374"/>
    </source>
</evidence>
<feature type="transmembrane region" description="Helical" evidence="14">
    <location>
        <begin position="113"/>
        <end position="132"/>
    </location>
</feature>
<evidence type="ECO:0000256" key="12">
    <source>
        <dbReference type="ARBA" id="ARBA00032932"/>
    </source>
</evidence>
<accession>A0A934IRY8</accession>
<evidence type="ECO:0000256" key="13">
    <source>
        <dbReference type="ARBA" id="ARBA00047594"/>
    </source>
</evidence>
<reference evidence="15" key="1">
    <citation type="submission" date="2020-12" db="EMBL/GenBank/DDBJ databases">
        <title>Bacterial taxonomy.</title>
        <authorList>
            <person name="Pan X."/>
        </authorList>
    </citation>
    <scope>NUCLEOTIDE SEQUENCE</scope>
    <source>
        <strain evidence="15">B2012</strain>
    </source>
</reference>
<dbReference type="PANTHER" id="PTHR30622:SF3">
    <property type="entry name" value="UNDECAPRENYL-DIPHOSPHATASE"/>
    <property type="match status" value="1"/>
</dbReference>
<evidence type="ECO:0000256" key="6">
    <source>
        <dbReference type="ARBA" id="ARBA00022692"/>
    </source>
</evidence>
<comment type="caution">
    <text evidence="15">The sequence shown here is derived from an EMBL/GenBank/DDBJ whole genome shotgun (WGS) entry which is preliminary data.</text>
</comment>
<protein>
    <recommendedName>
        <fullName evidence="4 14">Undecaprenyl-diphosphatase</fullName>
        <ecNumber evidence="3 14">3.6.1.27</ecNumber>
    </recommendedName>
    <alternativeName>
        <fullName evidence="12 14">Bacitracin resistance protein</fullName>
    </alternativeName>
    <alternativeName>
        <fullName evidence="11 14">Undecaprenyl pyrophosphate phosphatase</fullName>
    </alternativeName>
</protein>
<evidence type="ECO:0000256" key="1">
    <source>
        <dbReference type="ARBA" id="ARBA00004651"/>
    </source>
</evidence>
<organism evidence="15 16">
    <name type="scientific">Acuticoccus mangrovi</name>
    <dbReference type="NCBI Taxonomy" id="2796142"/>
    <lineage>
        <taxon>Bacteria</taxon>
        <taxon>Pseudomonadati</taxon>
        <taxon>Pseudomonadota</taxon>
        <taxon>Alphaproteobacteria</taxon>
        <taxon>Hyphomicrobiales</taxon>
        <taxon>Amorphaceae</taxon>
        <taxon>Acuticoccus</taxon>
    </lineage>
</organism>
<comment type="similarity">
    <text evidence="2 14">Belongs to the UppP family.</text>
</comment>
<dbReference type="InterPro" id="IPR003824">
    <property type="entry name" value="UppP"/>
</dbReference>
<dbReference type="NCBIfam" id="TIGR00753">
    <property type="entry name" value="undec_PP_bacA"/>
    <property type="match status" value="1"/>
</dbReference>
<evidence type="ECO:0000256" key="14">
    <source>
        <dbReference type="HAMAP-Rule" id="MF_01006"/>
    </source>
</evidence>
<evidence type="ECO:0000256" key="7">
    <source>
        <dbReference type="ARBA" id="ARBA00022801"/>
    </source>
</evidence>
<dbReference type="GO" id="GO:0050380">
    <property type="term" value="F:undecaprenyl-diphosphatase activity"/>
    <property type="evidence" value="ECO:0007669"/>
    <property type="project" value="UniProtKB-UniRule"/>
</dbReference>
<evidence type="ECO:0000256" key="8">
    <source>
        <dbReference type="ARBA" id="ARBA00022989"/>
    </source>
</evidence>
<proteinExistence type="inferred from homology"/>